<dbReference type="AlphaFoldDB" id="A0A9R0K2A3"/>
<evidence type="ECO:0000313" key="2">
    <source>
        <dbReference type="RefSeq" id="XP_021855804.1"/>
    </source>
</evidence>
<organism evidence="1 2">
    <name type="scientific">Spinacia oleracea</name>
    <name type="common">Spinach</name>
    <dbReference type="NCBI Taxonomy" id="3562"/>
    <lineage>
        <taxon>Eukaryota</taxon>
        <taxon>Viridiplantae</taxon>
        <taxon>Streptophyta</taxon>
        <taxon>Embryophyta</taxon>
        <taxon>Tracheophyta</taxon>
        <taxon>Spermatophyta</taxon>
        <taxon>Magnoliopsida</taxon>
        <taxon>eudicotyledons</taxon>
        <taxon>Gunneridae</taxon>
        <taxon>Pentapetalae</taxon>
        <taxon>Caryophyllales</taxon>
        <taxon>Chenopodiaceae</taxon>
        <taxon>Chenopodioideae</taxon>
        <taxon>Anserineae</taxon>
        <taxon>Spinacia</taxon>
    </lineage>
</organism>
<evidence type="ECO:0000313" key="1">
    <source>
        <dbReference type="Proteomes" id="UP000813463"/>
    </source>
</evidence>
<dbReference type="Proteomes" id="UP000813463">
    <property type="component" value="Chromosome 1"/>
</dbReference>
<protein>
    <recommendedName>
        <fullName evidence="3">Zinc-ribbon 15 domain-containing protein</fullName>
    </recommendedName>
</protein>
<sequence length="66" mass="7601">MCLVFVVDEDEKVIGRYAAGGACPYCGGQVQAMDVEKAWRLCYVPFYFRTKRNFHCSFCNRPLVIQ</sequence>
<dbReference type="PANTHER" id="PTHR33320:SF34">
    <property type="entry name" value="ZINC-RIBBON 15 DOMAIN-CONTAINING PROTEIN"/>
    <property type="match status" value="1"/>
</dbReference>
<dbReference type="PANTHER" id="PTHR33320">
    <property type="entry name" value="METHIONYL-TRNA SYNTHETASE"/>
    <property type="match status" value="1"/>
</dbReference>
<dbReference type="RefSeq" id="XP_021855804.1">
    <property type="nucleotide sequence ID" value="XM_022000112.2"/>
</dbReference>
<accession>A0A9R0K2A3</accession>
<keyword evidence="1" id="KW-1185">Reference proteome</keyword>
<reference evidence="2" key="2">
    <citation type="submission" date="2025-08" db="UniProtKB">
        <authorList>
            <consortium name="RefSeq"/>
        </authorList>
    </citation>
    <scope>IDENTIFICATION</scope>
    <source>
        <tissue evidence="2">Leaf</tissue>
    </source>
</reference>
<reference evidence="1" key="1">
    <citation type="journal article" date="2021" name="Nat. Commun.">
        <title>Genomic analyses provide insights into spinach domestication and the genetic basis of agronomic traits.</title>
        <authorList>
            <person name="Cai X."/>
            <person name="Sun X."/>
            <person name="Xu C."/>
            <person name="Sun H."/>
            <person name="Wang X."/>
            <person name="Ge C."/>
            <person name="Zhang Z."/>
            <person name="Wang Q."/>
            <person name="Fei Z."/>
            <person name="Jiao C."/>
            <person name="Wang Q."/>
        </authorList>
    </citation>
    <scope>NUCLEOTIDE SEQUENCE [LARGE SCALE GENOMIC DNA]</scope>
    <source>
        <strain evidence="1">cv. Varoflay</strain>
    </source>
</reference>
<dbReference type="GeneID" id="110795130"/>
<name>A0A9R0K2A3_SPIOL</name>
<gene>
    <name evidence="2" type="primary">LOC110795130</name>
</gene>
<evidence type="ECO:0008006" key="3">
    <source>
        <dbReference type="Google" id="ProtNLM"/>
    </source>
</evidence>
<proteinExistence type="predicted"/>
<dbReference type="KEGG" id="soe:110795130"/>
<dbReference type="OrthoDB" id="610577at2759"/>